<dbReference type="Proteomes" id="UP000225090">
    <property type="component" value="Segment"/>
</dbReference>
<dbReference type="EMBL" id="KX620751">
    <property type="protein sequence ID" value="AOT24451.1"/>
    <property type="molecule type" value="Genomic_DNA"/>
</dbReference>
<proteinExistence type="predicted"/>
<reference evidence="1 2" key="1">
    <citation type="submission" date="2016-07" db="EMBL/GenBank/DDBJ databases">
        <authorList>
            <person name="Modlin R.L."/>
            <person name="Cheng L.S."/>
            <person name="Marinelli L.J."/>
            <person name="Grosset N."/>
            <person name="Gautier M."/>
            <person name="Fitz-Gibbon S."/>
            <person name="Pellegrini M."/>
            <person name="Bowman C.A."/>
            <person name="Russell D.A."/>
            <person name="Jacobs-Sera D."/>
            <person name="Hatfull G.F."/>
        </authorList>
    </citation>
    <scope>NUCLEOTIDE SEQUENCE [LARGE SCALE GENOMIC DNA]</scope>
</reference>
<organism evidence="1 2">
    <name type="scientific">Propionibacterium phage Doucette</name>
    <dbReference type="NCBI Taxonomy" id="1897534"/>
    <lineage>
        <taxon>Viruses</taxon>
        <taxon>Duplodnaviria</taxon>
        <taxon>Heunggongvirae</taxon>
        <taxon>Uroviricota</taxon>
        <taxon>Caudoviricetes</taxon>
        <taxon>Doucettevirus</taxon>
        <taxon>Doucettevirus doucette</taxon>
    </lineage>
</organism>
<gene>
    <name evidence="1" type="primary">38</name>
    <name evidence="1" type="ORF">DOUCETTE_38</name>
</gene>
<protein>
    <submittedName>
        <fullName evidence="1">Uncharacterized protein</fullName>
    </submittedName>
</protein>
<name>A0A1D8ETS0_9CAUD</name>
<keyword evidence="2" id="KW-1185">Reference proteome</keyword>
<evidence type="ECO:0000313" key="1">
    <source>
        <dbReference type="EMBL" id="AOT24451.1"/>
    </source>
</evidence>
<dbReference type="OrthoDB" id="11976at10239"/>
<dbReference type="GeneID" id="40072562"/>
<dbReference type="KEGG" id="vg:40072562"/>
<accession>A0A1D8ETS0</accession>
<sequence length="240" mass="25071">MRPPVVETPDVKVPAAPAGPRFFKAVTLYGTDFHTGTVPWLPADGAPVPEGGWLVEHSHPGQVGSWDAIGYLSAATVETDCTGFQWPARLLSVEPVGDMWTPQPEKFPRKRAAHAWRVIGELPAWQLLGPQGREVAAIIEQAADLDSTQIKELSDAWGAAWGAARDAALGAALGAARNAALGAARNAALGAALGAAQDAALGAAQDAIRGLLVLDLEPDAAEILLAPWVSVMGRSWEVTA</sequence>
<evidence type="ECO:0000313" key="2">
    <source>
        <dbReference type="Proteomes" id="UP000225090"/>
    </source>
</evidence>
<dbReference type="RefSeq" id="YP_009596959.1">
    <property type="nucleotide sequence ID" value="NC_041893.1"/>
</dbReference>